<feature type="transmembrane region" description="Helical" evidence="8">
    <location>
        <begin position="413"/>
        <end position="437"/>
    </location>
</feature>
<dbReference type="Pfam" id="PF00023">
    <property type="entry name" value="Ank"/>
    <property type="match status" value="1"/>
</dbReference>
<protein>
    <recommendedName>
        <fullName evidence="9">PGG domain-containing protein</fullName>
    </recommendedName>
</protein>
<name>A0ABD2Y3P4_9GENT</name>
<dbReference type="EMBL" id="JBJUIK010000016">
    <property type="protein sequence ID" value="KAL3500820.1"/>
    <property type="molecule type" value="Genomic_DNA"/>
</dbReference>
<feature type="transmembrane region" description="Helical" evidence="8">
    <location>
        <begin position="339"/>
        <end position="362"/>
    </location>
</feature>
<dbReference type="PROSITE" id="PS50088">
    <property type="entry name" value="ANK_REPEAT"/>
    <property type="match status" value="2"/>
</dbReference>
<dbReference type="InterPro" id="IPR036770">
    <property type="entry name" value="Ankyrin_rpt-contain_sf"/>
</dbReference>
<keyword evidence="3" id="KW-0677">Repeat</keyword>
<dbReference type="Proteomes" id="UP001630127">
    <property type="component" value="Unassembled WGS sequence"/>
</dbReference>
<dbReference type="PANTHER" id="PTHR24186">
    <property type="entry name" value="PROTEIN PHOSPHATASE 1 REGULATORY SUBUNIT"/>
    <property type="match status" value="1"/>
</dbReference>
<dbReference type="AlphaFoldDB" id="A0ABD2Y3P4"/>
<evidence type="ECO:0000256" key="5">
    <source>
        <dbReference type="ARBA" id="ARBA00023043"/>
    </source>
</evidence>
<feature type="repeat" description="ANK" evidence="7">
    <location>
        <begin position="81"/>
        <end position="105"/>
    </location>
</feature>
<keyword evidence="6 8" id="KW-0472">Membrane</keyword>
<dbReference type="InterPro" id="IPR002110">
    <property type="entry name" value="Ankyrin_rpt"/>
</dbReference>
<keyword evidence="2 8" id="KW-0812">Transmembrane</keyword>
<comment type="caution">
    <text evidence="10">The sequence shown here is derived from an EMBL/GenBank/DDBJ whole genome shotgun (WGS) entry which is preliminary data.</text>
</comment>
<feature type="repeat" description="ANK" evidence="7">
    <location>
        <begin position="119"/>
        <end position="144"/>
    </location>
</feature>
<sequence length="449" mass="50058">METRLYNAALEGDVTTFNQLLEEDSLLLDKVILNCEDKNPLHLATIMGNVDFIKAIFLHLNNDNSNDSSTRDYMCLAGDRDGRNPLHLAAMFGKLEFLQVLIRIGDQLAFQMCLACDQDGRNALHLAAMHGKLEVLQVLIDNDAVHHMRLACDRDGRNPLHFPAVQQKTDGGGTILHLCVKYNQLKALEMLINAIEDPEFVNAKNEDGMTILHLAIYYKQGQIIDYLVHHTPPVRVNIKNAAKKTALDLLLVKGDINFVTLTSLKRSGALEGKDILPLQEWIEKYRDAIMVVASLIATMAFQAGVSPPGGVWQDDDLTQGLNSPHKIGEAVMARTNPKYYTWLILANTTAFVSSLSIIILLIRGSRIPTRFLAFLLTSALWLAVATISVTYAISLFTVSSKDTRGILSNVKVMAVVELVSVWSVWIAIEVYEMYVLLKSLINRNSNWLC</sequence>
<keyword evidence="11" id="KW-1185">Reference proteome</keyword>
<evidence type="ECO:0000256" key="1">
    <source>
        <dbReference type="ARBA" id="ARBA00004141"/>
    </source>
</evidence>
<dbReference type="PANTHER" id="PTHR24186:SF37">
    <property type="entry name" value="PGG DOMAIN-CONTAINING PROTEIN"/>
    <property type="match status" value="1"/>
</dbReference>
<organism evidence="10 11">
    <name type="scientific">Cinchona calisaya</name>
    <dbReference type="NCBI Taxonomy" id="153742"/>
    <lineage>
        <taxon>Eukaryota</taxon>
        <taxon>Viridiplantae</taxon>
        <taxon>Streptophyta</taxon>
        <taxon>Embryophyta</taxon>
        <taxon>Tracheophyta</taxon>
        <taxon>Spermatophyta</taxon>
        <taxon>Magnoliopsida</taxon>
        <taxon>eudicotyledons</taxon>
        <taxon>Gunneridae</taxon>
        <taxon>Pentapetalae</taxon>
        <taxon>asterids</taxon>
        <taxon>lamiids</taxon>
        <taxon>Gentianales</taxon>
        <taxon>Rubiaceae</taxon>
        <taxon>Cinchonoideae</taxon>
        <taxon>Cinchoneae</taxon>
        <taxon>Cinchona</taxon>
    </lineage>
</organism>
<gene>
    <name evidence="10" type="ORF">ACH5RR_039913</name>
</gene>
<keyword evidence="4 8" id="KW-1133">Transmembrane helix</keyword>
<comment type="subcellular location">
    <subcellularLocation>
        <location evidence="1">Membrane</location>
        <topology evidence="1">Multi-pass membrane protein</topology>
    </subcellularLocation>
</comment>
<dbReference type="SMART" id="SM00248">
    <property type="entry name" value="ANK"/>
    <property type="match status" value="5"/>
</dbReference>
<evidence type="ECO:0000313" key="10">
    <source>
        <dbReference type="EMBL" id="KAL3500820.1"/>
    </source>
</evidence>
<evidence type="ECO:0000256" key="8">
    <source>
        <dbReference type="SAM" id="Phobius"/>
    </source>
</evidence>
<accession>A0ABD2Y3P4</accession>
<evidence type="ECO:0000259" key="9">
    <source>
        <dbReference type="Pfam" id="PF13962"/>
    </source>
</evidence>
<dbReference type="SUPFAM" id="SSF48403">
    <property type="entry name" value="Ankyrin repeat"/>
    <property type="match status" value="1"/>
</dbReference>
<feature type="domain" description="PGG" evidence="9">
    <location>
        <begin position="280"/>
        <end position="397"/>
    </location>
</feature>
<evidence type="ECO:0000256" key="7">
    <source>
        <dbReference type="PROSITE-ProRule" id="PRU00023"/>
    </source>
</evidence>
<feature type="transmembrane region" description="Helical" evidence="8">
    <location>
        <begin position="371"/>
        <end position="393"/>
    </location>
</feature>
<dbReference type="Pfam" id="PF13962">
    <property type="entry name" value="PGG"/>
    <property type="match status" value="1"/>
</dbReference>
<dbReference type="InterPro" id="IPR026961">
    <property type="entry name" value="PGG_dom"/>
</dbReference>
<evidence type="ECO:0000256" key="2">
    <source>
        <dbReference type="ARBA" id="ARBA00022692"/>
    </source>
</evidence>
<evidence type="ECO:0000256" key="6">
    <source>
        <dbReference type="ARBA" id="ARBA00023136"/>
    </source>
</evidence>
<proteinExistence type="predicted"/>
<evidence type="ECO:0000256" key="4">
    <source>
        <dbReference type="ARBA" id="ARBA00022989"/>
    </source>
</evidence>
<keyword evidence="5 7" id="KW-0040">ANK repeat</keyword>
<dbReference type="GO" id="GO:0016020">
    <property type="term" value="C:membrane"/>
    <property type="evidence" value="ECO:0007669"/>
    <property type="project" value="UniProtKB-SubCell"/>
</dbReference>
<dbReference type="Pfam" id="PF12796">
    <property type="entry name" value="Ank_2"/>
    <property type="match status" value="2"/>
</dbReference>
<evidence type="ECO:0000256" key="3">
    <source>
        <dbReference type="ARBA" id="ARBA00022737"/>
    </source>
</evidence>
<dbReference type="Gene3D" id="1.25.40.20">
    <property type="entry name" value="Ankyrin repeat-containing domain"/>
    <property type="match status" value="2"/>
</dbReference>
<dbReference type="PROSITE" id="PS50297">
    <property type="entry name" value="ANK_REP_REGION"/>
    <property type="match status" value="2"/>
</dbReference>
<evidence type="ECO:0000313" key="11">
    <source>
        <dbReference type="Proteomes" id="UP001630127"/>
    </source>
</evidence>
<reference evidence="10 11" key="1">
    <citation type="submission" date="2024-11" db="EMBL/GenBank/DDBJ databases">
        <title>A near-complete genome assembly of Cinchona calisaya.</title>
        <authorList>
            <person name="Lian D.C."/>
            <person name="Zhao X.W."/>
            <person name="Wei L."/>
        </authorList>
    </citation>
    <scope>NUCLEOTIDE SEQUENCE [LARGE SCALE GENOMIC DNA]</scope>
    <source>
        <tissue evidence="10">Nenye</tissue>
    </source>
</reference>